<evidence type="ECO:0000313" key="2">
    <source>
        <dbReference type="Proteomes" id="UP000789375"/>
    </source>
</evidence>
<dbReference type="AlphaFoldDB" id="A0A9N9DMA4"/>
<name>A0A9N9DMA4_FUNMO</name>
<dbReference type="EMBL" id="CAJVPP010003956">
    <property type="protein sequence ID" value="CAG8640929.1"/>
    <property type="molecule type" value="Genomic_DNA"/>
</dbReference>
<organism evidence="1 2">
    <name type="scientific">Funneliformis mosseae</name>
    <name type="common">Endomycorrhizal fungus</name>
    <name type="synonym">Glomus mosseae</name>
    <dbReference type="NCBI Taxonomy" id="27381"/>
    <lineage>
        <taxon>Eukaryota</taxon>
        <taxon>Fungi</taxon>
        <taxon>Fungi incertae sedis</taxon>
        <taxon>Mucoromycota</taxon>
        <taxon>Glomeromycotina</taxon>
        <taxon>Glomeromycetes</taxon>
        <taxon>Glomerales</taxon>
        <taxon>Glomeraceae</taxon>
        <taxon>Funneliformis</taxon>
    </lineage>
</organism>
<dbReference type="Proteomes" id="UP000789375">
    <property type="component" value="Unassembled WGS sequence"/>
</dbReference>
<sequence>MSQHTNKTYFNWRTCFSLILWCKHAKMVKLNNRVFTIQVTEEFGSPGYVCQSEQLSIFSLKNKDITDQLRINIPFHLFTIQIDKFSIIIYGLGVSTNENYLGAGPGYMFSFIHKYSQKRCNTSVEVWNKAKILGKFSGSSLFGLEHPTTQRLL</sequence>
<comment type="caution">
    <text evidence="1">The sequence shown here is derived from an EMBL/GenBank/DDBJ whole genome shotgun (WGS) entry which is preliminary data.</text>
</comment>
<protein>
    <submittedName>
        <fullName evidence="1">14476_t:CDS:1</fullName>
    </submittedName>
</protein>
<accession>A0A9N9DMA4</accession>
<keyword evidence="2" id="KW-1185">Reference proteome</keyword>
<evidence type="ECO:0000313" key="1">
    <source>
        <dbReference type="EMBL" id="CAG8640929.1"/>
    </source>
</evidence>
<proteinExistence type="predicted"/>
<gene>
    <name evidence="1" type="ORF">FMOSSE_LOCUS10983</name>
</gene>
<reference evidence="1" key="1">
    <citation type="submission" date="2021-06" db="EMBL/GenBank/DDBJ databases">
        <authorList>
            <person name="Kallberg Y."/>
            <person name="Tangrot J."/>
            <person name="Rosling A."/>
        </authorList>
    </citation>
    <scope>NUCLEOTIDE SEQUENCE</scope>
    <source>
        <strain evidence="1">87-6 pot B 2015</strain>
    </source>
</reference>